<sequence length="449" mass="51457">MDIQFSDDFILRNSLIPISKLESSPVRPDDFFWQPIKASIEAADLSADDLYYNPLNATCPYCYYKNFIFLELQGIPHNPAELKEQINLIENGLNAAVAQRDFKLFITLINPKLAPNAFMEVFDFIADTDKYPLYEYLLKTNELASKVFPAEFKKKAGKYKGAKAGVPLADEKGYVAVFVSQAAGQLTPHKVNTWHTDINTAVKNALKNKPVGDIYQGRVQSEYIHSFVDDRLNNQALVDPYQVKHIEKLDLIKINEFIPQMHSAGITRQYELYARQIKPDWFHNPRGIHALSHSKRVLLLVLMLAYLEQCSQMDTRLLCQAAIYHDIGRKTDGYDTKHGLASYRKMLDKKLLNPIEEARAENLRFIIENHAVADISAIKQLDKYELESTDDTIRLFHIFKDADGLDRVRINDLNPKYLRTTHAPKLMLAAHQLYQAEDFESFLTEAGIK</sequence>
<dbReference type="Proteomes" id="UP000045545">
    <property type="component" value="Unassembled WGS sequence"/>
</dbReference>
<evidence type="ECO:0000313" key="2">
    <source>
        <dbReference type="Proteomes" id="UP000045545"/>
    </source>
</evidence>
<name>A0A0E4GC06_9FIRM</name>
<organism evidence="1 2">
    <name type="scientific">Syntrophomonas zehnderi OL-4</name>
    <dbReference type="NCBI Taxonomy" id="690567"/>
    <lineage>
        <taxon>Bacteria</taxon>
        <taxon>Bacillati</taxon>
        <taxon>Bacillota</taxon>
        <taxon>Clostridia</taxon>
        <taxon>Eubacteriales</taxon>
        <taxon>Syntrophomonadaceae</taxon>
        <taxon>Syntrophomonas</taxon>
    </lineage>
</organism>
<dbReference type="STRING" id="690567.2498"/>
<dbReference type="Gene3D" id="1.10.3210.10">
    <property type="entry name" value="Hypothetical protein af1432"/>
    <property type="match status" value="1"/>
</dbReference>
<dbReference type="EMBL" id="CGIH01000049">
    <property type="protein sequence ID" value="CFY05224.1"/>
    <property type="molecule type" value="Genomic_DNA"/>
</dbReference>
<dbReference type="RefSeq" id="WP_046499804.1">
    <property type="nucleotide sequence ID" value="NZ_CGIH01000049.1"/>
</dbReference>
<accession>A0A0E4GC06</accession>
<dbReference type="SUPFAM" id="SSF109604">
    <property type="entry name" value="HD-domain/PDEase-like"/>
    <property type="match status" value="1"/>
</dbReference>
<dbReference type="AlphaFoldDB" id="A0A0E4GC06"/>
<reference evidence="1 2" key="1">
    <citation type="submission" date="2015-03" db="EMBL/GenBank/DDBJ databases">
        <authorList>
            <person name="Murphy D."/>
        </authorList>
    </citation>
    <scope>NUCLEOTIDE SEQUENCE [LARGE SCALE GENOMIC DNA]</scope>
    <source>
        <strain evidence="1 2">OL-4</strain>
    </source>
</reference>
<gene>
    <name evidence="1" type="ORF">2498</name>
</gene>
<keyword evidence="2" id="KW-1185">Reference proteome</keyword>
<protein>
    <submittedName>
        <fullName evidence="1">HD domain</fullName>
    </submittedName>
</protein>
<proteinExistence type="predicted"/>
<dbReference type="OrthoDB" id="7069048at2"/>
<evidence type="ECO:0000313" key="1">
    <source>
        <dbReference type="EMBL" id="CFY05224.1"/>
    </source>
</evidence>